<evidence type="ECO:0000313" key="7">
    <source>
        <dbReference type="Proteomes" id="UP000176923"/>
    </source>
</evidence>
<dbReference type="PROSITE" id="PS50042">
    <property type="entry name" value="CNMP_BINDING_3"/>
    <property type="match status" value="1"/>
</dbReference>
<dbReference type="InterPro" id="IPR012318">
    <property type="entry name" value="HTH_CRP"/>
</dbReference>
<dbReference type="InterPro" id="IPR000595">
    <property type="entry name" value="cNMP-bd_dom"/>
</dbReference>
<dbReference type="AlphaFoldDB" id="A0A1F5ZK34"/>
<dbReference type="SUPFAM" id="SSF51206">
    <property type="entry name" value="cAMP-binding domain-like"/>
    <property type="match status" value="1"/>
</dbReference>
<dbReference type="InterPro" id="IPR014710">
    <property type="entry name" value="RmlC-like_jellyroll"/>
</dbReference>
<protein>
    <recommendedName>
        <fullName evidence="8">HTH crp-type domain-containing protein</fullName>
    </recommendedName>
</protein>
<keyword evidence="2" id="KW-0238">DNA-binding</keyword>
<evidence type="ECO:0000256" key="2">
    <source>
        <dbReference type="ARBA" id="ARBA00023125"/>
    </source>
</evidence>
<evidence type="ECO:0000259" key="4">
    <source>
        <dbReference type="PROSITE" id="PS50042"/>
    </source>
</evidence>
<keyword evidence="3" id="KW-0804">Transcription</keyword>
<dbReference type="GO" id="GO:0003700">
    <property type="term" value="F:DNA-binding transcription factor activity"/>
    <property type="evidence" value="ECO:0007669"/>
    <property type="project" value="TreeGrafter"/>
</dbReference>
<dbReference type="SUPFAM" id="SSF46785">
    <property type="entry name" value="Winged helix' DNA-binding domain"/>
    <property type="match status" value="1"/>
</dbReference>
<reference evidence="6 7" key="1">
    <citation type="journal article" date="2016" name="Nat. Commun.">
        <title>Thousands of microbial genomes shed light on interconnected biogeochemical processes in an aquifer system.</title>
        <authorList>
            <person name="Anantharaman K."/>
            <person name="Brown C.T."/>
            <person name="Hug L.A."/>
            <person name="Sharon I."/>
            <person name="Castelle C.J."/>
            <person name="Probst A.J."/>
            <person name="Thomas B.C."/>
            <person name="Singh A."/>
            <person name="Wilkins M.J."/>
            <person name="Karaoz U."/>
            <person name="Brodie E.L."/>
            <person name="Williams K.H."/>
            <person name="Hubbard S.S."/>
            <person name="Banfield J.F."/>
        </authorList>
    </citation>
    <scope>NUCLEOTIDE SEQUENCE [LARGE SCALE GENOMIC DNA]</scope>
</reference>
<evidence type="ECO:0000313" key="6">
    <source>
        <dbReference type="EMBL" id="OGG12751.1"/>
    </source>
</evidence>
<dbReference type="PANTHER" id="PTHR24567:SF28">
    <property type="entry name" value="LISTERIOLYSIN REGULATORY PROTEIN"/>
    <property type="match status" value="1"/>
</dbReference>
<dbReference type="CDD" id="cd00038">
    <property type="entry name" value="CAP_ED"/>
    <property type="match status" value="1"/>
</dbReference>
<dbReference type="InterPro" id="IPR036388">
    <property type="entry name" value="WH-like_DNA-bd_sf"/>
</dbReference>
<dbReference type="InterPro" id="IPR018490">
    <property type="entry name" value="cNMP-bd_dom_sf"/>
</dbReference>
<dbReference type="PRINTS" id="PR00034">
    <property type="entry name" value="HTHCRP"/>
</dbReference>
<feature type="domain" description="HTH crp-type" evidence="5">
    <location>
        <begin position="134"/>
        <end position="207"/>
    </location>
</feature>
<dbReference type="SMART" id="SM00100">
    <property type="entry name" value="cNMP"/>
    <property type="match status" value="1"/>
</dbReference>
<evidence type="ECO:0000259" key="5">
    <source>
        <dbReference type="PROSITE" id="PS51063"/>
    </source>
</evidence>
<evidence type="ECO:0000256" key="1">
    <source>
        <dbReference type="ARBA" id="ARBA00023015"/>
    </source>
</evidence>
<name>A0A1F5ZK34_9BACT</name>
<dbReference type="InterPro" id="IPR050397">
    <property type="entry name" value="Env_Response_Regulators"/>
</dbReference>
<sequence length="218" mass="25626">MNNKIINKLDDFFEKFSFCRYKKGQILINAGEEPSGIFYLKNGTVRQYSLSKNGDEQTLTIYKPYSFFPLMHAINNIRNTYFFQATSDAELYKAPQRETIRFLKEEPEVMYDLISRLYQGIEGLLSRIEYLMFGSAYEKVIFTLLNLSYRFGEENMSNLDVNLHITHKDIGSFSGLRKETISREMAKLQRKKILENKNHLIIIKDMERLQGELEGRVI</sequence>
<accession>A0A1F5ZK34</accession>
<dbReference type="Pfam" id="PF00027">
    <property type="entry name" value="cNMP_binding"/>
    <property type="match status" value="1"/>
</dbReference>
<dbReference type="Pfam" id="PF13545">
    <property type="entry name" value="HTH_Crp_2"/>
    <property type="match status" value="1"/>
</dbReference>
<gene>
    <name evidence="6" type="ORF">A3D77_06870</name>
</gene>
<dbReference type="GO" id="GO:0005829">
    <property type="term" value="C:cytosol"/>
    <property type="evidence" value="ECO:0007669"/>
    <property type="project" value="TreeGrafter"/>
</dbReference>
<evidence type="ECO:0008006" key="8">
    <source>
        <dbReference type="Google" id="ProtNLM"/>
    </source>
</evidence>
<keyword evidence="1" id="KW-0805">Transcription regulation</keyword>
<dbReference type="EMBL" id="MFJL01000041">
    <property type="protein sequence ID" value="OGG12751.1"/>
    <property type="molecule type" value="Genomic_DNA"/>
</dbReference>
<feature type="domain" description="Cyclic nucleotide-binding" evidence="4">
    <location>
        <begin position="1"/>
        <end position="120"/>
    </location>
</feature>
<dbReference type="PROSITE" id="PS51063">
    <property type="entry name" value="HTH_CRP_2"/>
    <property type="match status" value="1"/>
</dbReference>
<dbReference type="Proteomes" id="UP000176923">
    <property type="component" value="Unassembled WGS sequence"/>
</dbReference>
<proteinExistence type="predicted"/>
<dbReference type="Gene3D" id="1.10.10.10">
    <property type="entry name" value="Winged helix-like DNA-binding domain superfamily/Winged helix DNA-binding domain"/>
    <property type="match status" value="1"/>
</dbReference>
<dbReference type="Gene3D" id="2.60.120.10">
    <property type="entry name" value="Jelly Rolls"/>
    <property type="match status" value="1"/>
</dbReference>
<dbReference type="SMART" id="SM00419">
    <property type="entry name" value="HTH_CRP"/>
    <property type="match status" value="1"/>
</dbReference>
<dbReference type="PANTHER" id="PTHR24567">
    <property type="entry name" value="CRP FAMILY TRANSCRIPTIONAL REGULATORY PROTEIN"/>
    <property type="match status" value="1"/>
</dbReference>
<dbReference type="GO" id="GO:0003677">
    <property type="term" value="F:DNA binding"/>
    <property type="evidence" value="ECO:0007669"/>
    <property type="project" value="UniProtKB-KW"/>
</dbReference>
<dbReference type="STRING" id="1798382.A3D77_06870"/>
<comment type="caution">
    <text evidence="6">The sequence shown here is derived from an EMBL/GenBank/DDBJ whole genome shotgun (WGS) entry which is preliminary data.</text>
</comment>
<organism evidence="6 7">
    <name type="scientific">Candidatus Gottesmanbacteria bacterium RIFCSPHIGHO2_02_FULL_39_11</name>
    <dbReference type="NCBI Taxonomy" id="1798382"/>
    <lineage>
        <taxon>Bacteria</taxon>
        <taxon>Candidatus Gottesmaniibacteriota</taxon>
    </lineage>
</organism>
<evidence type="ECO:0000256" key="3">
    <source>
        <dbReference type="ARBA" id="ARBA00023163"/>
    </source>
</evidence>
<dbReference type="InterPro" id="IPR036390">
    <property type="entry name" value="WH_DNA-bd_sf"/>
</dbReference>